<feature type="region of interest" description="Disordered" evidence="1">
    <location>
        <begin position="16"/>
        <end position="36"/>
    </location>
</feature>
<evidence type="ECO:0000313" key="3">
    <source>
        <dbReference type="Proteomes" id="UP000265703"/>
    </source>
</evidence>
<comment type="caution">
    <text evidence="2">The sequence shown here is derived from an EMBL/GenBank/DDBJ whole genome shotgun (WGS) entry which is preliminary data.</text>
</comment>
<sequence length="69" mass="8123">MVEIVSDNKLEQNDLQISIDNDKEKNKSKRIHSNISDENERNLIVKSKKMKVNNNEDEVYNDPNLYSED</sequence>
<proteinExistence type="predicted"/>
<gene>
    <name evidence="2" type="ORF">C1645_877774</name>
</gene>
<dbReference type="EMBL" id="QKYT01000289">
    <property type="protein sequence ID" value="RIA87863.1"/>
    <property type="molecule type" value="Genomic_DNA"/>
</dbReference>
<keyword evidence="3" id="KW-1185">Reference proteome</keyword>
<reference evidence="2 3" key="1">
    <citation type="submission" date="2018-06" db="EMBL/GenBank/DDBJ databases">
        <title>Comparative genomics reveals the genomic features of Rhizophagus irregularis, R. cerebriforme, R. diaphanum and Gigaspora rosea, and their symbiotic lifestyle signature.</title>
        <authorList>
            <person name="Morin E."/>
            <person name="San Clemente H."/>
            <person name="Chen E.C.H."/>
            <person name="De La Providencia I."/>
            <person name="Hainaut M."/>
            <person name="Kuo A."/>
            <person name="Kohler A."/>
            <person name="Murat C."/>
            <person name="Tang N."/>
            <person name="Roy S."/>
            <person name="Loubradou J."/>
            <person name="Henrissat B."/>
            <person name="Grigoriev I.V."/>
            <person name="Corradi N."/>
            <person name="Roux C."/>
            <person name="Martin F.M."/>
        </authorList>
    </citation>
    <scope>NUCLEOTIDE SEQUENCE [LARGE SCALE GENOMIC DNA]</scope>
    <source>
        <strain evidence="2 3">DAOM 227022</strain>
    </source>
</reference>
<evidence type="ECO:0000256" key="1">
    <source>
        <dbReference type="SAM" id="MobiDB-lite"/>
    </source>
</evidence>
<dbReference type="AlphaFoldDB" id="A0A397SP04"/>
<name>A0A397SP04_9GLOM</name>
<protein>
    <submittedName>
        <fullName evidence="2">Uncharacterized protein</fullName>
    </submittedName>
</protein>
<organism evidence="2 3">
    <name type="scientific">Glomus cerebriforme</name>
    <dbReference type="NCBI Taxonomy" id="658196"/>
    <lineage>
        <taxon>Eukaryota</taxon>
        <taxon>Fungi</taxon>
        <taxon>Fungi incertae sedis</taxon>
        <taxon>Mucoromycota</taxon>
        <taxon>Glomeromycotina</taxon>
        <taxon>Glomeromycetes</taxon>
        <taxon>Glomerales</taxon>
        <taxon>Glomeraceae</taxon>
        <taxon>Glomus</taxon>
    </lineage>
</organism>
<accession>A0A397SP04</accession>
<evidence type="ECO:0000313" key="2">
    <source>
        <dbReference type="EMBL" id="RIA87863.1"/>
    </source>
</evidence>
<dbReference type="Proteomes" id="UP000265703">
    <property type="component" value="Unassembled WGS sequence"/>
</dbReference>